<organism evidence="1 2">
    <name type="scientific">Rhodoferax saidenbachensis</name>
    <dbReference type="NCBI Taxonomy" id="1484693"/>
    <lineage>
        <taxon>Bacteria</taxon>
        <taxon>Pseudomonadati</taxon>
        <taxon>Pseudomonadota</taxon>
        <taxon>Betaproteobacteria</taxon>
        <taxon>Burkholderiales</taxon>
        <taxon>Comamonadaceae</taxon>
        <taxon>Rhodoferax</taxon>
    </lineage>
</organism>
<gene>
    <name evidence="1" type="ORF">J2X15_002521</name>
</gene>
<name>A0ABU1ZNV6_9BURK</name>
<evidence type="ECO:0000313" key="2">
    <source>
        <dbReference type="Proteomes" id="UP001268089"/>
    </source>
</evidence>
<comment type="caution">
    <text evidence="1">The sequence shown here is derived from an EMBL/GenBank/DDBJ whole genome shotgun (WGS) entry which is preliminary data.</text>
</comment>
<accession>A0ABU1ZNV6</accession>
<proteinExistence type="predicted"/>
<dbReference type="EMBL" id="JAVDXO010000005">
    <property type="protein sequence ID" value="MDR7307234.1"/>
    <property type="molecule type" value="Genomic_DNA"/>
</dbReference>
<evidence type="ECO:0000313" key="1">
    <source>
        <dbReference type="EMBL" id="MDR7307234.1"/>
    </source>
</evidence>
<dbReference type="Proteomes" id="UP001268089">
    <property type="component" value="Unassembled WGS sequence"/>
</dbReference>
<dbReference type="RefSeq" id="WP_310343333.1">
    <property type="nucleotide sequence ID" value="NZ_JAVDXO010000005.1"/>
</dbReference>
<keyword evidence="2" id="KW-1185">Reference proteome</keyword>
<protein>
    <recommendedName>
        <fullName evidence="3">SPOR domain-containing protein</fullName>
    </recommendedName>
</protein>
<reference evidence="1 2" key="1">
    <citation type="submission" date="2023-07" db="EMBL/GenBank/DDBJ databases">
        <title>Sorghum-associated microbial communities from plants grown in Nebraska, USA.</title>
        <authorList>
            <person name="Schachtman D."/>
        </authorList>
    </citation>
    <scope>NUCLEOTIDE SEQUENCE [LARGE SCALE GENOMIC DNA]</scope>
    <source>
        <strain evidence="1 2">BE308</strain>
    </source>
</reference>
<sequence>MLRLLVLMLVLANGLFFAWSNGLLRAYGFAPVPPNEPQRLSQQIKPEAIQLLSTGELKRVEAQVQADLAPKECLQAGPFDDAQVSTLRTALEAASLPAGSWQLEPGKEAARWIIYMGKYATPELLAKKRAELAGMDIKTEAVNNPTLEIGLSLGGFETEAAAKAELVKLAPKGIRTAKVVQEREEATVSLLKLPAVSEAVRVKLGEVKPALAGKPLKTCS</sequence>
<evidence type="ECO:0008006" key="3">
    <source>
        <dbReference type="Google" id="ProtNLM"/>
    </source>
</evidence>